<comment type="similarity">
    <text evidence="4">Belongs to the fatty acid desaturase type 1 family.</text>
</comment>
<gene>
    <name evidence="18" type="ORF">AAFC00_005299</name>
</gene>
<comment type="subcellular location">
    <subcellularLocation>
        <location evidence="1">Membrane</location>
        <topology evidence="1">Multi-pass membrane protein</topology>
    </subcellularLocation>
</comment>
<dbReference type="RefSeq" id="XP_069202891.1">
    <property type="nucleotide sequence ID" value="XM_069345061.1"/>
</dbReference>
<keyword evidence="19" id="KW-1185">Reference proteome</keyword>
<dbReference type="GeneID" id="95978998"/>
<dbReference type="PANTHER" id="PTHR19353">
    <property type="entry name" value="FATTY ACID DESATURASE 2"/>
    <property type="match status" value="1"/>
</dbReference>
<comment type="caution">
    <text evidence="18">The sequence shown here is derived from an EMBL/GenBank/DDBJ whole genome shotgun (WGS) entry which is preliminary data.</text>
</comment>
<reference evidence="18 19" key="1">
    <citation type="submission" date="2024-07" db="EMBL/GenBank/DDBJ databases">
        <title>Draft sequence of the Neodothiora populina.</title>
        <authorList>
            <person name="Drown D.D."/>
            <person name="Schuette U.S."/>
            <person name="Buechlein A.B."/>
            <person name="Rusch D.R."/>
            <person name="Winton L.W."/>
            <person name="Adams G.A."/>
        </authorList>
    </citation>
    <scope>NUCLEOTIDE SEQUENCE [LARGE SCALE GENOMIC DNA]</scope>
    <source>
        <strain evidence="18 19">CPC 39397</strain>
    </source>
</reference>
<keyword evidence="11" id="KW-1133">Transmembrane helix</keyword>
<dbReference type="EC" id="1.14.19.18" evidence="5"/>
<sequence length="567" mass="65223">MSGASVARNGRRERVYRRDEIEAMIADGNHIFILDDKVMKVDAWLKYHPGGDKAIKHMIGRDATDEAHAIHSAGTLKRMDNFQIGRINGPWLNFLPPIQGGHFRPLEITEEATAFATSTALELEEQDSSSRESSAEPSPVFDPANGPHMRSRKSHAESTSSSASSISSLDVEEKTTQETTSENMTRQAIEHDLKVYPALDVKTQANIMTKYRELQKRIEAEGLYECRYTSYLIEACRYTLFFVLCLTFLHYGWYKTSGLFLGIFWHQLVFTAHDTGHVAVTHNYQIDSTIGMIVADWLGGLSLGWWKRSHNVHHIITNSCEHDPDIQHLPFFAVSHRFMSSLRSTYYDRIMSYDAFAKIMINYQHFLYYPILCFGRFNLYRLSWEYILLGLGPRKGPAAWHRWFELAGQIFFWYWFGYQMVYKCIPNGWDRFAFVMISHIVTMPVHVQITLSHFAMSTADLGVTESFPQRMLRTTMDVDCPQWLDFFHGGLQFQAIHHLYPRIPRHNLRRTQKLVMQFCKDVGIPYAIYGFGDGNGKIIGKLGDVAKQARILAECQRVIVESGEMGH</sequence>
<protein>
    <recommendedName>
        <fullName evidence="6">Delta 8-(E)-sphingolipid desaturase</fullName>
        <ecNumber evidence="5">1.14.19.18</ecNumber>
    </recommendedName>
</protein>
<dbReference type="Pfam" id="PF00173">
    <property type="entry name" value="Cyt-b5"/>
    <property type="match status" value="1"/>
</dbReference>
<dbReference type="PIRSF" id="PIRSF015921">
    <property type="entry name" value="FA_sphinglp_des"/>
    <property type="match status" value="1"/>
</dbReference>
<evidence type="ECO:0000256" key="13">
    <source>
        <dbReference type="ARBA" id="ARBA00023004"/>
    </source>
</evidence>
<evidence type="ECO:0000313" key="19">
    <source>
        <dbReference type="Proteomes" id="UP001562354"/>
    </source>
</evidence>
<dbReference type="EMBL" id="JBFMKM010000004">
    <property type="protein sequence ID" value="KAL1306619.1"/>
    <property type="molecule type" value="Genomic_DNA"/>
</dbReference>
<evidence type="ECO:0000256" key="8">
    <source>
        <dbReference type="ARBA" id="ARBA00022692"/>
    </source>
</evidence>
<evidence type="ECO:0000256" key="5">
    <source>
        <dbReference type="ARBA" id="ARBA00012019"/>
    </source>
</evidence>
<dbReference type="SUPFAM" id="SSF55856">
    <property type="entry name" value="Cytochrome b5-like heme/steroid binding domain"/>
    <property type="match status" value="1"/>
</dbReference>
<evidence type="ECO:0000256" key="6">
    <source>
        <dbReference type="ARBA" id="ARBA00016939"/>
    </source>
</evidence>
<feature type="domain" description="Cytochrome b5 heme-binding" evidence="17">
    <location>
        <begin position="13"/>
        <end position="88"/>
    </location>
</feature>
<keyword evidence="9" id="KW-0479">Metal-binding</keyword>
<dbReference type="InterPro" id="IPR036400">
    <property type="entry name" value="Cyt_B5-like_heme/steroid_sf"/>
</dbReference>
<evidence type="ECO:0000256" key="9">
    <source>
        <dbReference type="ARBA" id="ARBA00022723"/>
    </source>
</evidence>
<dbReference type="SMART" id="SM01117">
    <property type="entry name" value="Cyt-b5"/>
    <property type="match status" value="1"/>
</dbReference>
<accession>A0ABR3PKS8</accession>
<dbReference type="Pfam" id="PF00487">
    <property type="entry name" value="FA_desaturase"/>
    <property type="match status" value="1"/>
</dbReference>
<keyword evidence="10" id="KW-0746">Sphingolipid metabolism</keyword>
<evidence type="ECO:0000256" key="14">
    <source>
        <dbReference type="ARBA" id="ARBA00023098"/>
    </source>
</evidence>
<evidence type="ECO:0000256" key="4">
    <source>
        <dbReference type="ARBA" id="ARBA00009295"/>
    </source>
</evidence>
<feature type="compositionally biased region" description="Polar residues" evidence="16">
    <location>
        <begin position="177"/>
        <end position="186"/>
    </location>
</feature>
<evidence type="ECO:0000256" key="2">
    <source>
        <dbReference type="ARBA" id="ARBA00004760"/>
    </source>
</evidence>
<dbReference type="CDD" id="cd03506">
    <property type="entry name" value="Delta6-FADS-like"/>
    <property type="match status" value="1"/>
</dbReference>
<evidence type="ECO:0000256" key="11">
    <source>
        <dbReference type="ARBA" id="ARBA00022989"/>
    </source>
</evidence>
<keyword evidence="14" id="KW-0443">Lipid metabolism</keyword>
<dbReference type="Gene3D" id="3.10.120.10">
    <property type="entry name" value="Cytochrome b5-like heme/steroid binding domain"/>
    <property type="match status" value="1"/>
</dbReference>
<feature type="compositionally biased region" description="Low complexity" evidence="16">
    <location>
        <begin position="157"/>
        <end position="168"/>
    </location>
</feature>
<evidence type="ECO:0000259" key="17">
    <source>
        <dbReference type="PROSITE" id="PS50255"/>
    </source>
</evidence>
<evidence type="ECO:0000256" key="10">
    <source>
        <dbReference type="ARBA" id="ARBA00022919"/>
    </source>
</evidence>
<keyword evidence="15" id="KW-0472">Membrane</keyword>
<dbReference type="PROSITE" id="PS50255">
    <property type="entry name" value="CYTOCHROME_B5_2"/>
    <property type="match status" value="1"/>
</dbReference>
<evidence type="ECO:0000256" key="1">
    <source>
        <dbReference type="ARBA" id="ARBA00004141"/>
    </source>
</evidence>
<keyword evidence="12" id="KW-0560">Oxidoreductase</keyword>
<keyword evidence="13" id="KW-0408">Iron</keyword>
<dbReference type="InterPro" id="IPR012171">
    <property type="entry name" value="Fatty_acid_desaturase"/>
</dbReference>
<keyword evidence="7" id="KW-0349">Heme</keyword>
<keyword evidence="8" id="KW-0812">Transmembrane</keyword>
<name>A0ABR3PKS8_9PEZI</name>
<dbReference type="InterPro" id="IPR005804">
    <property type="entry name" value="FA_desaturase_dom"/>
</dbReference>
<evidence type="ECO:0000256" key="16">
    <source>
        <dbReference type="SAM" id="MobiDB-lite"/>
    </source>
</evidence>
<evidence type="ECO:0000256" key="15">
    <source>
        <dbReference type="ARBA" id="ARBA00023136"/>
    </source>
</evidence>
<dbReference type="InterPro" id="IPR001199">
    <property type="entry name" value="Cyt_B5-like_heme/steroid-bd"/>
</dbReference>
<proteinExistence type="inferred from homology"/>
<evidence type="ECO:0000256" key="12">
    <source>
        <dbReference type="ARBA" id="ARBA00023002"/>
    </source>
</evidence>
<feature type="region of interest" description="Disordered" evidence="16">
    <location>
        <begin position="120"/>
        <end position="186"/>
    </location>
</feature>
<comment type="pathway">
    <text evidence="2">Lipid metabolism; sphingolipid metabolism.</text>
</comment>
<evidence type="ECO:0000256" key="3">
    <source>
        <dbReference type="ARBA" id="ARBA00004991"/>
    </source>
</evidence>
<evidence type="ECO:0000313" key="18">
    <source>
        <dbReference type="EMBL" id="KAL1306619.1"/>
    </source>
</evidence>
<dbReference type="Proteomes" id="UP001562354">
    <property type="component" value="Unassembled WGS sequence"/>
</dbReference>
<evidence type="ECO:0000256" key="7">
    <source>
        <dbReference type="ARBA" id="ARBA00022617"/>
    </source>
</evidence>
<comment type="pathway">
    <text evidence="3">Sphingolipid metabolism.</text>
</comment>
<organism evidence="18 19">
    <name type="scientific">Neodothiora populina</name>
    <dbReference type="NCBI Taxonomy" id="2781224"/>
    <lineage>
        <taxon>Eukaryota</taxon>
        <taxon>Fungi</taxon>
        <taxon>Dikarya</taxon>
        <taxon>Ascomycota</taxon>
        <taxon>Pezizomycotina</taxon>
        <taxon>Dothideomycetes</taxon>
        <taxon>Dothideomycetidae</taxon>
        <taxon>Dothideales</taxon>
        <taxon>Dothioraceae</taxon>
        <taxon>Neodothiora</taxon>
    </lineage>
</organism>
<dbReference type="PANTHER" id="PTHR19353:SF30">
    <property type="entry name" value="DELTA 8-(E)-SPHINGOLIPID DESATURASE"/>
    <property type="match status" value="1"/>
</dbReference>